<evidence type="ECO:0000256" key="2">
    <source>
        <dbReference type="ARBA" id="ARBA00023125"/>
    </source>
</evidence>
<dbReference type="RefSeq" id="WP_182841257.1">
    <property type="nucleotide sequence ID" value="NZ_BAAALP010000015.1"/>
</dbReference>
<keyword evidence="1" id="KW-0805">Transcription regulation</keyword>
<dbReference type="AlphaFoldDB" id="A0A7W3LI68"/>
<name>A0A7W3LI68_ACTNM</name>
<feature type="DNA-binding region" description="H-T-H motif" evidence="4">
    <location>
        <begin position="39"/>
        <end position="58"/>
    </location>
</feature>
<organism evidence="6 7">
    <name type="scientific">Actinomadura namibiensis</name>
    <dbReference type="NCBI Taxonomy" id="182080"/>
    <lineage>
        <taxon>Bacteria</taxon>
        <taxon>Bacillati</taxon>
        <taxon>Actinomycetota</taxon>
        <taxon>Actinomycetes</taxon>
        <taxon>Streptosporangiales</taxon>
        <taxon>Thermomonosporaceae</taxon>
        <taxon>Actinomadura</taxon>
    </lineage>
</organism>
<dbReference type="Pfam" id="PF00440">
    <property type="entry name" value="TetR_N"/>
    <property type="match status" value="1"/>
</dbReference>
<dbReference type="InterPro" id="IPR009057">
    <property type="entry name" value="Homeodomain-like_sf"/>
</dbReference>
<dbReference type="SUPFAM" id="SSF46689">
    <property type="entry name" value="Homeodomain-like"/>
    <property type="match status" value="1"/>
</dbReference>
<dbReference type="PRINTS" id="PR00455">
    <property type="entry name" value="HTHTETR"/>
</dbReference>
<keyword evidence="7" id="KW-1185">Reference proteome</keyword>
<dbReference type="EMBL" id="JACJIA010000001">
    <property type="protein sequence ID" value="MBA8948648.1"/>
    <property type="molecule type" value="Genomic_DNA"/>
</dbReference>
<dbReference type="Proteomes" id="UP000572680">
    <property type="component" value="Unassembled WGS sequence"/>
</dbReference>
<dbReference type="GO" id="GO:0003700">
    <property type="term" value="F:DNA-binding transcription factor activity"/>
    <property type="evidence" value="ECO:0007669"/>
    <property type="project" value="TreeGrafter"/>
</dbReference>
<proteinExistence type="predicted"/>
<dbReference type="Gene3D" id="1.10.357.10">
    <property type="entry name" value="Tetracycline Repressor, domain 2"/>
    <property type="match status" value="1"/>
</dbReference>
<dbReference type="InterPro" id="IPR050109">
    <property type="entry name" value="HTH-type_TetR-like_transc_reg"/>
</dbReference>
<dbReference type="InterPro" id="IPR001647">
    <property type="entry name" value="HTH_TetR"/>
</dbReference>
<gene>
    <name evidence="6" type="ORF">HNR61_000246</name>
</gene>
<dbReference type="PANTHER" id="PTHR30055:SF234">
    <property type="entry name" value="HTH-TYPE TRANSCRIPTIONAL REGULATOR BETI"/>
    <property type="match status" value="1"/>
</dbReference>
<evidence type="ECO:0000259" key="5">
    <source>
        <dbReference type="PROSITE" id="PS50977"/>
    </source>
</evidence>
<evidence type="ECO:0000256" key="1">
    <source>
        <dbReference type="ARBA" id="ARBA00023015"/>
    </source>
</evidence>
<evidence type="ECO:0000313" key="6">
    <source>
        <dbReference type="EMBL" id="MBA8948648.1"/>
    </source>
</evidence>
<feature type="domain" description="HTH tetR-type" evidence="5">
    <location>
        <begin position="16"/>
        <end position="76"/>
    </location>
</feature>
<comment type="caution">
    <text evidence="6">The sequence shown here is derived from an EMBL/GenBank/DDBJ whole genome shotgun (WGS) entry which is preliminary data.</text>
</comment>
<protein>
    <submittedName>
        <fullName evidence="6">AcrR family transcriptional regulator</fullName>
    </submittedName>
</protein>
<keyword evidence="3" id="KW-0804">Transcription</keyword>
<evidence type="ECO:0000256" key="4">
    <source>
        <dbReference type="PROSITE-ProRule" id="PRU00335"/>
    </source>
</evidence>
<reference evidence="6 7" key="1">
    <citation type="submission" date="2020-08" db="EMBL/GenBank/DDBJ databases">
        <title>Genomic Encyclopedia of Type Strains, Phase IV (KMG-IV): sequencing the most valuable type-strain genomes for metagenomic binning, comparative biology and taxonomic classification.</title>
        <authorList>
            <person name="Goeker M."/>
        </authorList>
    </citation>
    <scope>NUCLEOTIDE SEQUENCE [LARGE SCALE GENOMIC DNA]</scope>
    <source>
        <strain evidence="6 7">DSM 44197</strain>
    </source>
</reference>
<keyword evidence="2 4" id="KW-0238">DNA-binding</keyword>
<dbReference type="PANTHER" id="PTHR30055">
    <property type="entry name" value="HTH-TYPE TRANSCRIPTIONAL REGULATOR RUTR"/>
    <property type="match status" value="1"/>
</dbReference>
<sequence>MDDHPAGPPSRGERQQQTRAALVVAARDVFARDGYHGASLGEIARIAGYTRGAVYSNFAGKAELFLAVMDANLHYVGQRTWDPFDPVTTGTDTGVTEVIRGIALATLEFIAVAARDDRLSEALAGRVQVLLDLYTRIAAEARVDDEPLAAAEVGALLAALDQGVTLLGLSGIATIDQRMMRIGLRRLIDPARAATQPPTDEPGGPAALHDQEIHHRIATAHQNPD</sequence>
<dbReference type="PROSITE" id="PS50977">
    <property type="entry name" value="HTH_TETR_2"/>
    <property type="match status" value="1"/>
</dbReference>
<evidence type="ECO:0000313" key="7">
    <source>
        <dbReference type="Proteomes" id="UP000572680"/>
    </source>
</evidence>
<evidence type="ECO:0000256" key="3">
    <source>
        <dbReference type="ARBA" id="ARBA00023163"/>
    </source>
</evidence>
<accession>A0A7W3LI68</accession>
<dbReference type="GO" id="GO:0000976">
    <property type="term" value="F:transcription cis-regulatory region binding"/>
    <property type="evidence" value="ECO:0007669"/>
    <property type="project" value="TreeGrafter"/>
</dbReference>